<evidence type="ECO:0000313" key="19">
    <source>
        <dbReference type="Proteomes" id="UP000247476"/>
    </source>
</evidence>
<keyword evidence="6" id="KW-0227">DNA damage</keyword>
<dbReference type="Pfam" id="PF17755">
    <property type="entry name" value="UvrA_DNA-bind"/>
    <property type="match status" value="1"/>
</dbReference>
<dbReference type="GO" id="GO:0009380">
    <property type="term" value="C:excinuclease repair complex"/>
    <property type="evidence" value="ECO:0007669"/>
    <property type="project" value="InterPro"/>
</dbReference>
<dbReference type="GO" id="GO:0005524">
    <property type="term" value="F:ATP binding"/>
    <property type="evidence" value="ECO:0007669"/>
    <property type="project" value="UniProtKB-KW"/>
</dbReference>
<evidence type="ECO:0000256" key="5">
    <source>
        <dbReference type="ARBA" id="ARBA00022741"/>
    </source>
</evidence>
<keyword evidence="8" id="KW-0863">Zinc-finger</keyword>
<keyword evidence="13" id="KW-0234">DNA repair</keyword>
<dbReference type="InterPro" id="IPR041552">
    <property type="entry name" value="UvrA_DNA-bd"/>
</dbReference>
<dbReference type="PANTHER" id="PTHR43152:SF2">
    <property type="entry name" value="DRUG RESISTANCE ABC TRANSPORTER"/>
    <property type="match status" value="1"/>
</dbReference>
<dbReference type="InterPro" id="IPR027417">
    <property type="entry name" value="P-loop_NTPase"/>
</dbReference>
<keyword evidence="10" id="KW-0067">ATP-binding</keyword>
<dbReference type="OrthoDB" id="9809851at2"/>
<proteinExistence type="inferred from homology"/>
<reference evidence="18 19" key="1">
    <citation type="submission" date="2018-05" db="EMBL/GenBank/DDBJ databases">
        <title>Paenibacillus flagellatus sp. nov., isolated from selenium mineral soil.</title>
        <authorList>
            <person name="Dai X."/>
        </authorList>
    </citation>
    <scope>NUCLEOTIDE SEQUENCE [LARGE SCALE GENOMIC DNA]</scope>
    <source>
        <strain evidence="18 19">DXL2</strain>
    </source>
</reference>
<feature type="domain" description="ABC transporter" evidence="17">
    <location>
        <begin position="514"/>
        <end position="841"/>
    </location>
</feature>
<protein>
    <recommendedName>
        <fullName evidence="15">UvrABC system protein A</fullName>
    </recommendedName>
    <alternativeName>
        <fullName evidence="16">Excinuclease ABC subunit A</fullName>
    </alternativeName>
</protein>
<keyword evidence="11" id="KW-0267">Excision nuclease</keyword>
<dbReference type="GO" id="GO:0003677">
    <property type="term" value="F:DNA binding"/>
    <property type="evidence" value="ECO:0007669"/>
    <property type="project" value="UniProtKB-KW"/>
</dbReference>
<dbReference type="GO" id="GO:0004518">
    <property type="term" value="F:nuclease activity"/>
    <property type="evidence" value="ECO:0007669"/>
    <property type="project" value="UniProtKB-KW"/>
</dbReference>
<dbReference type="RefSeq" id="WP_110844219.1">
    <property type="nucleotide sequence ID" value="NZ_QJVJ01000031.1"/>
</dbReference>
<evidence type="ECO:0000256" key="6">
    <source>
        <dbReference type="ARBA" id="ARBA00022763"/>
    </source>
</evidence>
<dbReference type="Proteomes" id="UP000247476">
    <property type="component" value="Unassembled WGS sequence"/>
</dbReference>
<dbReference type="Gene3D" id="3.30.1490.20">
    <property type="entry name" value="ATP-grasp fold, A domain"/>
    <property type="match status" value="1"/>
</dbReference>
<feature type="domain" description="ABC transporter" evidence="17">
    <location>
        <begin position="255"/>
        <end position="494"/>
    </location>
</feature>
<evidence type="ECO:0000256" key="3">
    <source>
        <dbReference type="ARBA" id="ARBA00022723"/>
    </source>
</evidence>
<dbReference type="Gene3D" id="3.40.50.300">
    <property type="entry name" value="P-loop containing nucleotide triphosphate hydrolases"/>
    <property type="match status" value="2"/>
</dbReference>
<dbReference type="InterPro" id="IPR004602">
    <property type="entry name" value="UvrA"/>
</dbReference>
<evidence type="ECO:0000256" key="12">
    <source>
        <dbReference type="ARBA" id="ARBA00023125"/>
    </source>
</evidence>
<dbReference type="InterPro" id="IPR017871">
    <property type="entry name" value="ABC_transporter-like_CS"/>
</dbReference>
<evidence type="ECO:0000256" key="4">
    <source>
        <dbReference type="ARBA" id="ARBA00022737"/>
    </source>
</evidence>
<keyword evidence="4" id="KW-0677">Repeat</keyword>
<comment type="caution">
    <text evidence="18">The sequence shown here is derived from an EMBL/GenBank/DDBJ whole genome shotgun (WGS) entry which is preliminary data.</text>
</comment>
<evidence type="ECO:0000256" key="13">
    <source>
        <dbReference type="ARBA" id="ARBA00023204"/>
    </source>
</evidence>
<dbReference type="PROSITE" id="PS00211">
    <property type="entry name" value="ABC_TRANSPORTER_1"/>
    <property type="match status" value="1"/>
</dbReference>
<dbReference type="NCBIfam" id="TIGR00630">
    <property type="entry name" value="uvra"/>
    <property type="match status" value="1"/>
</dbReference>
<dbReference type="SMART" id="SM00382">
    <property type="entry name" value="AAA"/>
    <property type="match status" value="2"/>
</dbReference>
<dbReference type="GO" id="GO:0008270">
    <property type="term" value="F:zinc ion binding"/>
    <property type="evidence" value="ECO:0007669"/>
    <property type="project" value="UniProtKB-KW"/>
</dbReference>
<dbReference type="AlphaFoldDB" id="A0A2V5JTR8"/>
<evidence type="ECO:0000256" key="14">
    <source>
        <dbReference type="ARBA" id="ARBA00038000"/>
    </source>
</evidence>
<dbReference type="GO" id="GO:0016887">
    <property type="term" value="F:ATP hydrolysis activity"/>
    <property type="evidence" value="ECO:0007669"/>
    <property type="project" value="InterPro"/>
</dbReference>
<comment type="similarity">
    <text evidence="14">Belongs to the ABC transporter superfamily. UvrA family.</text>
</comment>
<keyword evidence="2" id="KW-0963">Cytoplasm</keyword>
<evidence type="ECO:0000256" key="11">
    <source>
        <dbReference type="ARBA" id="ARBA00022881"/>
    </source>
</evidence>
<dbReference type="PROSITE" id="PS50893">
    <property type="entry name" value="ABC_TRANSPORTER_2"/>
    <property type="match status" value="2"/>
</dbReference>
<dbReference type="InterPro" id="IPR003439">
    <property type="entry name" value="ABC_transporter-like_ATP-bd"/>
</dbReference>
<dbReference type="EMBL" id="QJVJ01000031">
    <property type="protein sequence ID" value="PYI49935.1"/>
    <property type="molecule type" value="Genomic_DNA"/>
</dbReference>
<keyword evidence="3" id="KW-0479">Metal-binding</keyword>
<comment type="subcellular location">
    <subcellularLocation>
        <location evidence="1">Cytoplasm</location>
    </subcellularLocation>
</comment>
<evidence type="ECO:0000259" key="17">
    <source>
        <dbReference type="PROSITE" id="PS50893"/>
    </source>
</evidence>
<keyword evidence="9" id="KW-0862">Zinc</keyword>
<evidence type="ECO:0000256" key="8">
    <source>
        <dbReference type="ARBA" id="ARBA00022771"/>
    </source>
</evidence>
<dbReference type="GO" id="GO:0005737">
    <property type="term" value="C:cytoplasm"/>
    <property type="evidence" value="ECO:0007669"/>
    <property type="project" value="UniProtKB-SubCell"/>
</dbReference>
<evidence type="ECO:0000256" key="2">
    <source>
        <dbReference type="ARBA" id="ARBA00022490"/>
    </source>
</evidence>
<name>A0A2V5JTR8_9BACL</name>
<evidence type="ECO:0000256" key="15">
    <source>
        <dbReference type="ARBA" id="ARBA00039316"/>
    </source>
</evidence>
<dbReference type="Gene3D" id="1.10.8.280">
    <property type="entry name" value="ABC transporter ATPase domain-like"/>
    <property type="match status" value="1"/>
</dbReference>
<dbReference type="SUPFAM" id="SSF52540">
    <property type="entry name" value="P-loop containing nucleoside triphosphate hydrolases"/>
    <property type="match status" value="2"/>
</dbReference>
<evidence type="ECO:0000256" key="16">
    <source>
        <dbReference type="ARBA" id="ARBA00042156"/>
    </source>
</evidence>
<organism evidence="18 19">
    <name type="scientific">Paenibacillus flagellatus</name>
    <dbReference type="NCBI Taxonomy" id="2211139"/>
    <lineage>
        <taxon>Bacteria</taxon>
        <taxon>Bacillati</taxon>
        <taxon>Bacillota</taxon>
        <taxon>Bacilli</taxon>
        <taxon>Bacillales</taxon>
        <taxon>Paenibacillaceae</taxon>
        <taxon>Paenibacillus</taxon>
    </lineage>
</organism>
<keyword evidence="19" id="KW-1185">Reference proteome</keyword>
<dbReference type="InterPro" id="IPR003593">
    <property type="entry name" value="AAA+_ATPase"/>
</dbReference>
<evidence type="ECO:0000256" key="9">
    <source>
        <dbReference type="ARBA" id="ARBA00022833"/>
    </source>
</evidence>
<dbReference type="GO" id="GO:0006289">
    <property type="term" value="P:nucleotide-excision repair"/>
    <property type="evidence" value="ECO:0007669"/>
    <property type="project" value="InterPro"/>
</dbReference>
<gene>
    <name evidence="18" type="primary">uvrA</name>
    <name evidence="18" type="ORF">DLM86_31575</name>
</gene>
<evidence type="ECO:0000256" key="7">
    <source>
        <dbReference type="ARBA" id="ARBA00022769"/>
    </source>
</evidence>
<dbReference type="InterPro" id="IPR013815">
    <property type="entry name" value="ATP_grasp_subdomain_1"/>
</dbReference>
<sequence>MDDYIVIQGAREHNLKNVSLSIPKRKLVVLTGLSGSGKSSLAMETLQKECQRQYMESMGMVTDFISKPKVDSITGLSPSISVGQQTTHRSPRSTVGTVTEIYTYLRVLFAKLGERPCPRCGETVVPSFGDSAVYPIAETEESEDEVRPDAEEAVCRACAARLPRLRMAHFSFNKPEGACPSCTGLGVATTVDIAAILDEDRSVADGGVTHWDRLSAEYYPDVLKAAALHYGFAFDLHVPIRQLGEVQRDLLLHGVGSELFSRHFPGKKPPKSVGAGKFEGVVTQLWRRYRENGGDHAYPKKIAQAFVRRSCPDCAGTRLRPESRAVTIRGVSIADVSGWSLERLLDWLERLPRELDRESIRVWEPVFHDLAERIRRPIDVGLNYLTLNREANTLSGGEAQRLRLSSLLGSGLTGVLYVLDEPTAGLHPRDTRKLIGVLRKLVELGNTVLVIEHDVDVMRAADHLIDIGPGSGSAGGTVVASGTAERIMSVPDSVTGQTLREAEKPIGFRPRRPGNGNALTVRGATAHNLKSVTVSFPLGTLIALTGVSGSGKSTLLFDIVEKAAGIRFGRSREEAGPHAGIDGFEHIDKAIAVDQSPIGRLSRSNVATYTDLFTPIRNVFAALPEAASRKLTSRHFSFNVPGGRCEKCQGMGTLQLDMHFLPDVEVLCPVCRGRRFSDSVLAVTYKGFSISDILDMTVEECVPVFEGMDIADKLTLLSETGLGYLRLGQPSTTLSGGEAGRVKLARELGKPGKGHTLYLLDEPTTGLHPRDVSRLRLLLDRLVDAGNTVIVIEHNPELIAYADWIADFGPEGGEAGGSIVAQGTPEQVAMEERSHTGRYLKSMLGLQPSGSS</sequence>
<evidence type="ECO:0000256" key="10">
    <source>
        <dbReference type="ARBA" id="ARBA00022840"/>
    </source>
</evidence>
<dbReference type="PANTHER" id="PTHR43152">
    <property type="entry name" value="UVRABC SYSTEM PROTEIN A"/>
    <property type="match status" value="1"/>
</dbReference>
<evidence type="ECO:0000313" key="18">
    <source>
        <dbReference type="EMBL" id="PYI49935.1"/>
    </source>
</evidence>
<accession>A0A2V5JTR8</accession>
<keyword evidence="5" id="KW-0547">Nucleotide-binding</keyword>
<keyword evidence="7" id="KW-0228">DNA excision</keyword>
<keyword evidence="12" id="KW-0238">DNA-binding</keyword>
<evidence type="ECO:0000256" key="1">
    <source>
        <dbReference type="ARBA" id="ARBA00004496"/>
    </source>
</evidence>
<dbReference type="Gene3D" id="1.20.1580.10">
    <property type="entry name" value="ABC transporter ATPase like domain"/>
    <property type="match status" value="2"/>
</dbReference>